<reference evidence="1 2" key="1">
    <citation type="submission" date="2022-12" db="EMBL/GenBank/DDBJ databases">
        <title>Chromosome-scale assembly of the Ensete ventricosum genome.</title>
        <authorList>
            <person name="Dussert Y."/>
            <person name="Stocks J."/>
            <person name="Wendawek A."/>
            <person name="Woldeyes F."/>
            <person name="Nichols R.A."/>
            <person name="Borrell J.S."/>
        </authorList>
    </citation>
    <scope>NUCLEOTIDE SEQUENCE [LARGE SCALE GENOMIC DNA]</scope>
    <source>
        <strain evidence="2">cv. Maze</strain>
        <tissue evidence="1">Seeds</tissue>
    </source>
</reference>
<organism evidence="1 2">
    <name type="scientific">Ensete ventricosum</name>
    <name type="common">Abyssinian banana</name>
    <name type="synonym">Musa ensete</name>
    <dbReference type="NCBI Taxonomy" id="4639"/>
    <lineage>
        <taxon>Eukaryota</taxon>
        <taxon>Viridiplantae</taxon>
        <taxon>Streptophyta</taxon>
        <taxon>Embryophyta</taxon>
        <taxon>Tracheophyta</taxon>
        <taxon>Spermatophyta</taxon>
        <taxon>Magnoliopsida</taxon>
        <taxon>Liliopsida</taxon>
        <taxon>Zingiberales</taxon>
        <taxon>Musaceae</taxon>
        <taxon>Ensete</taxon>
    </lineage>
</organism>
<proteinExistence type="predicted"/>
<keyword evidence="2" id="KW-1185">Reference proteome</keyword>
<sequence length="99" mass="10491">MPSVVSLSFLARSTGCSLPWAGYAKPLDGGKDEVEVGRGRLEAAGIFVELNCVPLGYGDKYKLNHVMSSRGCDVVPTLASALLGSVVLPNIKHLRYSPS</sequence>
<gene>
    <name evidence="1" type="ORF">OPV22_002332</name>
</gene>
<accession>A0AAV8RXN3</accession>
<evidence type="ECO:0000313" key="1">
    <source>
        <dbReference type="EMBL" id="KAJ8511898.1"/>
    </source>
</evidence>
<evidence type="ECO:0000313" key="2">
    <source>
        <dbReference type="Proteomes" id="UP001222027"/>
    </source>
</evidence>
<protein>
    <submittedName>
        <fullName evidence="1">Uncharacterized protein</fullName>
    </submittedName>
</protein>
<dbReference type="AlphaFoldDB" id="A0AAV8RXN3"/>
<name>A0AAV8RXN3_ENSVE</name>
<dbReference type="EMBL" id="JAQQAF010000001">
    <property type="protein sequence ID" value="KAJ8511898.1"/>
    <property type="molecule type" value="Genomic_DNA"/>
</dbReference>
<comment type="caution">
    <text evidence="1">The sequence shown here is derived from an EMBL/GenBank/DDBJ whole genome shotgun (WGS) entry which is preliminary data.</text>
</comment>
<dbReference type="Proteomes" id="UP001222027">
    <property type="component" value="Unassembled WGS sequence"/>
</dbReference>